<gene>
    <name evidence="3" type="primary">spxA</name>
    <name evidence="3" type="ORF">LF1_11870</name>
</gene>
<organism evidence="3 4">
    <name type="scientific">Rubripirellula obstinata</name>
    <dbReference type="NCBI Taxonomy" id="406547"/>
    <lineage>
        <taxon>Bacteria</taxon>
        <taxon>Pseudomonadati</taxon>
        <taxon>Planctomycetota</taxon>
        <taxon>Planctomycetia</taxon>
        <taxon>Pirellulales</taxon>
        <taxon>Pirellulaceae</taxon>
        <taxon>Rubripirellula</taxon>
    </lineage>
</organism>
<comment type="caution">
    <text evidence="3">The sequence shown here is derived from an EMBL/GenBank/DDBJ whole genome shotgun (WGS) entry which is preliminary data.</text>
</comment>
<evidence type="ECO:0000256" key="1">
    <source>
        <dbReference type="ARBA" id="ARBA00007198"/>
    </source>
</evidence>
<name>A0A5B1CFH3_9BACT</name>
<keyword evidence="4" id="KW-1185">Reference proteome</keyword>
<dbReference type="PANTHER" id="PTHR30041:SF8">
    <property type="entry name" value="PROTEIN YFFB"/>
    <property type="match status" value="1"/>
</dbReference>
<dbReference type="Proteomes" id="UP000322699">
    <property type="component" value="Unassembled WGS sequence"/>
</dbReference>
<accession>A0A5B1CFH3</accession>
<dbReference type="InterPro" id="IPR036249">
    <property type="entry name" value="Thioredoxin-like_sf"/>
</dbReference>
<protein>
    <submittedName>
        <fullName evidence="3">Regulatory protein Spx</fullName>
    </submittedName>
</protein>
<dbReference type="OrthoDB" id="9794155at2"/>
<comment type="similarity">
    <text evidence="1 2">Belongs to the ArsC family.</text>
</comment>
<dbReference type="Gene3D" id="3.40.30.10">
    <property type="entry name" value="Glutaredoxin"/>
    <property type="match status" value="1"/>
</dbReference>
<dbReference type="RefSeq" id="WP_068265098.1">
    <property type="nucleotide sequence ID" value="NZ_LWSK01000076.1"/>
</dbReference>
<sequence length="115" mass="13051">MKMYGYKKCGTCRKAMKWLDEKCVAYDFIDITEQPPKQVELKQALAAGYQTKDLFNKSGGQYRELNMKDKLPGMPTADALKLLAGNGYLVKRPICLGDDKVTVGFREEVFDETWG</sequence>
<dbReference type="EMBL" id="VRLW01000001">
    <property type="protein sequence ID" value="KAA1258665.1"/>
    <property type="molecule type" value="Genomic_DNA"/>
</dbReference>
<dbReference type="PANTHER" id="PTHR30041">
    <property type="entry name" value="ARSENATE REDUCTASE"/>
    <property type="match status" value="1"/>
</dbReference>
<dbReference type="NCBIfam" id="TIGR01617">
    <property type="entry name" value="arsC_related"/>
    <property type="match status" value="1"/>
</dbReference>
<reference evidence="3 4" key="1">
    <citation type="submission" date="2019-08" db="EMBL/GenBank/DDBJ databases">
        <title>Deep-cultivation of Planctomycetes and their phenomic and genomic characterization uncovers novel biology.</title>
        <authorList>
            <person name="Wiegand S."/>
            <person name="Jogler M."/>
            <person name="Boedeker C."/>
            <person name="Pinto D."/>
            <person name="Vollmers J."/>
            <person name="Rivas-Marin E."/>
            <person name="Kohn T."/>
            <person name="Peeters S.H."/>
            <person name="Heuer A."/>
            <person name="Rast P."/>
            <person name="Oberbeckmann S."/>
            <person name="Bunk B."/>
            <person name="Jeske O."/>
            <person name="Meyerdierks A."/>
            <person name="Storesund J.E."/>
            <person name="Kallscheuer N."/>
            <person name="Luecker S."/>
            <person name="Lage O.M."/>
            <person name="Pohl T."/>
            <person name="Merkel B.J."/>
            <person name="Hornburger P."/>
            <person name="Mueller R.-W."/>
            <person name="Bruemmer F."/>
            <person name="Labrenz M."/>
            <person name="Spormann A.M."/>
            <person name="Op Den Camp H."/>
            <person name="Overmann J."/>
            <person name="Amann R."/>
            <person name="Jetten M.S.M."/>
            <person name="Mascher T."/>
            <person name="Medema M.H."/>
            <person name="Devos D.P."/>
            <person name="Kaster A.-K."/>
            <person name="Ovreas L."/>
            <person name="Rohde M."/>
            <person name="Galperin M.Y."/>
            <person name="Jogler C."/>
        </authorList>
    </citation>
    <scope>NUCLEOTIDE SEQUENCE [LARGE SCALE GENOMIC DNA]</scope>
    <source>
        <strain evidence="3 4">LF1</strain>
    </source>
</reference>
<dbReference type="SUPFAM" id="SSF52833">
    <property type="entry name" value="Thioredoxin-like"/>
    <property type="match status" value="1"/>
</dbReference>
<evidence type="ECO:0000256" key="2">
    <source>
        <dbReference type="PROSITE-ProRule" id="PRU01282"/>
    </source>
</evidence>
<evidence type="ECO:0000313" key="3">
    <source>
        <dbReference type="EMBL" id="KAA1258665.1"/>
    </source>
</evidence>
<dbReference type="PROSITE" id="PS51353">
    <property type="entry name" value="ARSC"/>
    <property type="match status" value="1"/>
</dbReference>
<dbReference type="InterPro" id="IPR006660">
    <property type="entry name" value="Arsenate_reductase-like"/>
</dbReference>
<dbReference type="AlphaFoldDB" id="A0A5B1CFH3"/>
<dbReference type="InterPro" id="IPR006504">
    <property type="entry name" value="Tscrpt_reg_Spx/MgsR"/>
</dbReference>
<proteinExistence type="inferred from homology"/>
<dbReference type="Pfam" id="PF03960">
    <property type="entry name" value="ArsC"/>
    <property type="match status" value="1"/>
</dbReference>
<evidence type="ECO:0000313" key="4">
    <source>
        <dbReference type="Proteomes" id="UP000322699"/>
    </source>
</evidence>